<feature type="signal peptide" evidence="2">
    <location>
        <begin position="1"/>
        <end position="25"/>
    </location>
</feature>
<dbReference type="EMBL" id="ML770197">
    <property type="protein sequence ID" value="KAE9384193.1"/>
    <property type="molecule type" value="Genomic_DNA"/>
</dbReference>
<evidence type="ECO:0000313" key="4">
    <source>
        <dbReference type="Proteomes" id="UP000799118"/>
    </source>
</evidence>
<protein>
    <submittedName>
        <fullName evidence="3">Uncharacterized protein</fullName>
    </submittedName>
</protein>
<evidence type="ECO:0000256" key="2">
    <source>
        <dbReference type="SAM" id="SignalP"/>
    </source>
</evidence>
<accession>A0A6A4GFP5</accession>
<feature type="region of interest" description="Disordered" evidence="1">
    <location>
        <begin position="49"/>
        <end position="71"/>
    </location>
</feature>
<keyword evidence="2" id="KW-0732">Signal</keyword>
<evidence type="ECO:0000313" key="3">
    <source>
        <dbReference type="EMBL" id="KAE9384193.1"/>
    </source>
</evidence>
<proteinExistence type="predicted"/>
<gene>
    <name evidence="3" type="ORF">BT96DRAFT_929420</name>
</gene>
<dbReference type="Proteomes" id="UP000799118">
    <property type="component" value="Unassembled WGS sequence"/>
</dbReference>
<reference evidence="3" key="1">
    <citation type="journal article" date="2019" name="Environ. Microbiol.">
        <title>Fungal ecological strategies reflected in gene transcription - a case study of two litter decomposers.</title>
        <authorList>
            <person name="Barbi F."/>
            <person name="Kohler A."/>
            <person name="Barry K."/>
            <person name="Baskaran P."/>
            <person name="Daum C."/>
            <person name="Fauchery L."/>
            <person name="Ihrmark K."/>
            <person name="Kuo A."/>
            <person name="LaButti K."/>
            <person name="Lipzen A."/>
            <person name="Morin E."/>
            <person name="Grigoriev I.V."/>
            <person name="Henrissat B."/>
            <person name="Lindahl B."/>
            <person name="Martin F."/>
        </authorList>
    </citation>
    <scope>NUCLEOTIDE SEQUENCE</scope>
    <source>
        <strain evidence="3">JB14</strain>
    </source>
</reference>
<name>A0A6A4GFP5_9AGAR</name>
<dbReference type="AlphaFoldDB" id="A0A6A4GFP5"/>
<sequence length="71" mass="7359">MRFPIIITALSGSLILLLTVGQVTASDGCKAEGQACSYSQTPELPGGRFAGKKVQGQGRTQVAHNGALKTE</sequence>
<feature type="chain" id="PRO_5025351719" evidence="2">
    <location>
        <begin position="26"/>
        <end position="71"/>
    </location>
</feature>
<organism evidence="3 4">
    <name type="scientific">Gymnopus androsaceus JB14</name>
    <dbReference type="NCBI Taxonomy" id="1447944"/>
    <lineage>
        <taxon>Eukaryota</taxon>
        <taxon>Fungi</taxon>
        <taxon>Dikarya</taxon>
        <taxon>Basidiomycota</taxon>
        <taxon>Agaricomycotina</taxon>
        <taxon>Agaricomycetes</taxon>
        <taxon>Agaricomycetidae</taxon>
        <taxon>Agaricales</taxon>
        <taxon>Marasmiineae</taxon>
        <taxon>Omphalotaceae</taxon>
        <taxon>Gymnopus</taxon>
    </lineage>
</organism>
<keyword evidence="4" id="KW-1185">Reference proteome</keyword>
<evidence type="ECO:0000256" key="1">
    <source>
        <dbReference type="SAM" id="MobiDB-lite"/>
    </source>
</evidence>